<dbReference type="STRING" id="1121306.SAMN02745196_00224"/>
<dbReference type="InterPro" id="IPR015867">
    <property type="entry name" value="N-reg_PII/ATP_PRibTrfase_C"/>
</dbReference>
<dbReference type="EMBL" id="FQXP01000003">
    <property type="protein sequence ID" value="SHH39567.1"/>
    <property type="molecule type" value="Genomic_DNA"/>
</dbReference>
<gene>
    <name evidence="1" type="ORF">SAMN02745196_00224</name>
</gene>
<keyword evidence="2" id="KW-1185">Reference proteome</keyword>
<dbReference type="Gene3D" id="3.30.70.120">
    <property type="match status" value="1"/>
</dbReference>
<dbReference type="AlphaFoldDB" id="A0A1M5SM15"/>
<dbReference type="PANTHER" id="PTHR41774:SF1">
    <property type="entry name" value="NGG1P INTERACTING FACTOR NIF3"/>
    <property type="match status" value="1"/>
</dbReference>
<dbReference type="Proteomes" id="UP000184526">
    <property type="component" value="Unassembled WGS sequence"/>
</dbReference>
<sequence length="110" mass="12406">MDFSIIKIETFIPVKYVDVLREELNKVGALTIGGNYDNCMSYSMVKGSFRPLENANPFSGETNKLSIVDEAKVEFSAEYKLLKIVIDTIKRVHPYEVPVINVIPTLNIPL</sequence>
<organism evidence="1 2">
    <name type="scientific">Clostridium collagenovorans DSM 3089</name>
    <dbReference type="NCBI Taxonomy" id="1121306"/>
    <lineage>
        <taxon>Bacteria</taxon>
        <taxon>Bacillati</taxon>
        <taxon>Bacillota</taxon>
        <taxon>Clostridia</taxon>
        <taxon>Eubacteriales</taxon>
        <taxon>Clostridiaceae</taxon>
        <taxon>Clostridium</taxon>
    </lineage>
</organism>
<evidence type="ECO:0000313" key="1">
    <source>
        <dbReference type="EMBL" id="SHH39567.1"/>
    </source>
</evidence>
<dbReference type="OrthoDB" id="1690807at2"/>
<protein>
    <recommendedName>
        <fullName evidence="3">Divalent cation tolerance protein</fullName>
    </recommendedName>
</protein>
<dbReference type="InterPro" id="IPR036069">
    <property type="entry name" value="DUF34/NIF3_sf"/>
</dbReference>
<proteinExistence type="predicted"/>
<evidence type="ECO:0000313" key="2">
    <source>
        <dbReference type="Proteomes" id="UP000184526"/>
    </source>
</evidence>
<dbReference type="PANTHER" id="PTHR41774">
    <property type="match status" value="1"/>
</dbReference>
<name>A0A1M5SM15_9CLOT</name>
<accession>A0A1M5SM15</accession>
<dbReference type="RefSeq" id="WP_072829209.1">
    <property type="nucleotide sequence ID" value="NZ_FQXP01000003.1"/>
</dbReference>
<dbReference type="SUPFAM" id="SSF102705">
    <property type="entry name" value="NIF3 (NGG1p interacting factor 3)-like"/>
    <property type="match status" value="1"/>
</dbReference>
<evidence type="ECO:0008006" key="3">
    <source>
        <dbReference type="Google" id="ProtNLM"/>
    </source>
</evidence>
<reference evidence="1 2" key="1">
    <citation type="submission" date="2016-11" db="EMBL/GenBank/DDBJ databases">
        <authorList>
            <person name="Jaros S."/>
            <person name="Januszkiewicz K."/>
            <person name="Wedrychowicz H."/>
        </authorList>
    </citation>
    <scope>NUCLEOTIDE SEQUENCE [LARGE SCALE GENOMIC DNA]</scope>
    <source>
        <strain evidence="1 2">DSM 3089</strain>
    </source>
</reference>